<protein>
    <recommendedName>
        <fullName evidence="4">DUF4124 domain-containing protein</fullName>
    </recommendedName>
</protein>
<keyword evidence="1" id="KW-0812">Transmembrane</keyword>
<evidence type="ECO:0008006" key="4">
    <source>
        <dbReference type="Google" id="ProtNLM"/>
    </source>
</evidence>
<evidence type="ECO:0000313" key="2">
    <source>
        <dbReference type="EMBL" id="BAP28163.1"/>
    </source>
</evidence>
<evidence type="ECO:0000256" key="1">
    <source>
        <dbReference type="SAM" id="Phobius"/>
    </source>
</evidence>
<feature type="transmembrane region" description="Helical" evidence="1">
    <location>
        <begin position="43"/>
        <end position="63"/>
    </location>
</feature>
<name>A0A077K8U4_9VIRU</name>
<accession>A0A077K8U4</accession>
<keyword evidence="1" id="KW-1133">Transmembrane helix</keyword>
<evidence type="ECO:0000313" key="3">
    <source>
        <dbReference type="Proteomes" id="UP000028669"/>
    </source>
</evidence>
<keyword evidence="1" id="KW-0472">Membrane</keyword>
<proteinExistence type="predicted"/>
<reference evidence="2 3" key="1">
    <citation type="submission" date="2014-08" db="EMBL/GenBank/DDBJ databases">
        <title>Molecular characterization of a new filamentous phage infecting Ralstonia. solanacearum with a wide host range.</title>
        <authorList>
            <person name="Askora A."/>
            <person name="Kawasaki T."/>
            <person name="Fujie M."/>
            <person name="Yamada T."/>
        </authorList>
    </citation>
    <scope>NUCLEOTIDE SEQUENCE [LARGE SCALE GENOMIC DNA]</scope>
</reference>
<dbReference type="EMBL" id="AB981170">
    <property type="protein sequence ID" value="BAP28163.1"/>
    <property type="molecule type" value="Genomic_DNA"/>
</dbReference>
<organism evidence="2 3">
    <name type="scientific">Ralstonia phage RSMSuper</name>
    <dbReference type="NCBI Taxonomy" id="1530086"/>
    <lineage>
        <taxon>Viruses</taxon>
        <taxon>Monodnaviria</taxon>
        <taxon>Loebvirae</taxon>
        <taxon>Hofneiviricota</taxon>
        <taxon>Faserviricetes</taxon>
        <taxon>Tubulavirales</taxon>
        <taxon>Inoviridae</taxon>
        <taxon>Habenivirus</taxon>
        <taxon>Habenivirus RSM3</taxon>
    </lineage>
</organism>
<dbReference type="Proteomes" id="UP000028669">
    <property type="component" value="Segment"/>
</dbReference>
<sequence length="237" mass="27048">MGVEDRDWYHDRKKQKPINPDWQREYNRWYGKPNTPTPKKPGMHWTLTLMCWATFFLAVYIGVKYIMNLKAPVSKAPIQTAPPTVANTTRQPTQPQTAPARSIAPAPTVYKCEVRGHTIYTKKPCQQAVSAIVSQAPTPPTATANATQPQVEDSAAVARRADEQLARQWDARMEQRDRDIATEQVAAQKQASAITAQCNQLRAQRDNIQRMAIPVQQYDYWRNQMNAIRMQMSQLHC</sequence>